<proteinExistence type="predicted"/>
<sequence length="200" mass="21725">MYPPALSRPTPTPTPNQLGAMMIHHHHKPAGKSNTASCNLIEEMKTKGAADICHGDAKCREKFALLLAEIGFPGSVLLAAVEEIEECGHVKETGFVWLKHKKTKDHYKFDTVDVRCDAVVTASFERRRIRNLTGVKAKEFLFWITLSEVHVTGVAGDGCSPTTIAFKTPAGFSKSFPLSLFVGDGGGGDQKVKSGIRLAF</sequence>
<evidence type="ECO:0000313" key="2">
    <source>
        <dbReference type="Proteomes" id="UP001497516"/>
    </source>
</evidence>
<dbReference type="InterPro" id="IPR007493">
    <property type="entry name" value="DUF538"/>
</dbReference>
<gene>
    <name evidence="1" type="ORF">LTRI10_LOCUS37792</name>
</gene>
<dbReference type="InterPro" id="IPR036758">
    <property type="entry name" value="At5g01610-like"/>
</dbReference>
<name>A0AAV2FIM8_9ROSI</name>
<dbReference type="AlphaFoldDB" id="A0AAV2FIM8"/>
<reference evidence="1 2" key="1">
    <citation type="submission" date="2024-04" db="EMBL/GenBank/DDBJ databases">
        <authorList>
            <person name="Fracassetti M."/>
        </authorList>
    </citation>
    <scope>NUCLEOTIDE SEQUENCE [LARGE SCALE GENOMIC DNA]</scope>
</reference>
<keyword evidence="2" id="KW-1185">Reference proteome</keyword>
<organism evidence="1 2">
    <name type="scientific">Linum trigynum</name>
    <dbReference type="NCBI Taxonomy" id="586398"/>
    <lineage>
        <taxon>Eukaryota</taxon>
        <taxon>Viridiplantae</taxon>
        <taxon>Streptophyta</taxon>
        <taxon>Embryophyta</taxon>
        <taxon>Tracheophyta</taxon>
        <taxon>Spermatophyta</taxon>
        <taxon>Magnoliopsida</taxon>
        <taxon>eudicotyledons</taxon>
        <taxon>Gunneridae</taxon>
        <taxon>Pentapetalae</taxon>
        <taxon>rosids</taxon>
        <taxon>fabids</taxon>
        <taxon>Malpighiales</taxon>
        <taxon>Linaceae</taxon>
        <taxon>Linum</taxon>
    </lineage>
</organism>
<accession>A0AAV2FIM8</accession>
<dbReference type="PANTHER" id="PTHR31676">
    <property type="entry name" value="T31J12.3 PROTEIN-RELATED"/>
    <property type="match status" value="1"/>
</dbReference>
<dbReference type="EMBL" id="OZ034819">
    <property type="protein sequence ID" value="CAL1397495.1"/>
    <property type="molecule type" value="Genomic_DNA"/>
</dbReference>
<evidence type="ECO:0000313" key="1">
    <source>
        <dbReference type="EMBL" id="CAL1397495.1"/>
    </source>
</evidence>
<dbReference type="Pfam" id="PF04398">
    <property type="entry name" value="DUF538"/>
    <property type="match status" value="1"/>
</dbReference>
<dbReference type="Proteomes" id="UP001497516">
    <property type="component" value="Chromosome 6"/>
</dbReference>
<protein>
    <submittedName>
        <fullName evidence="1">Uncharacterized protein</fullName>
    </submittedName>
</protein>
<dbReference type="PANTHER" id="PTHR31676:SF73">
    <property type="entry name" value="SIMILARITY TO UNKNOWN PROTEIN"/>
    <property type="match status" value="1"/>
</dbReference>
<dbReference type="Gene3D" id="2.30.240.10">
    <property type="entry name" value="At5g01610-like"/>
    <property type="match status" value="1"/>
</dbReference>
<dbReference type="SUPFAM" id="SSF141562">
    <property type="entry name" value="At5g01610-like"/>
    <property type="match status" value="1"/>
</dbReference>